<evidence type="ECO:0000259" key="4">
    <source>
        <dbReference type="PROSITE" id="PS51192"/>
    </source>
</evidence>
<dbReference type="InterPro" id="IPR014001">
    <property type="entry name" value="Helicase_ATP-bd"/>
</dbReference>
<dbReference type="GO" id="GO:0006310">
    <property type="term" value="P:DNA recombination"/>
    <property type="evidence" value="ECO:0007669"/>
    <property type="project" value="TreeGrafter"/>
</dbReference>
<dbReference type="GO" id="GO:0005524">
    <property type="term" value="F:ATP binding"/>
    <property type="evidence" value="ECO:0007669"/>
    <property type="project" value="UniProtKB-KW"/>
</dbReference>
<dbReference type="Proteomes" id="UP000276568">
    <property type="component" value="Unassembled WGS sequence"/>
</dbReference>
<evidence type="ECO:0000259" key="5">
    <source>
        <dbReference type="PROSITE" id="PS51194"/>
    </source>
</evidence>
<dbReference type="SMART" id="SM00490">
    <property type="entry name" value="HELICc"/>
    <property type="match status" value="1"/>
</dbReference>
<evidence type="ECO:0000256" key="3">
    <source>
        <dbReference type="ARBA" id="ARBA00023125"/>
    </source>
</evidence>
<organism evidence="6 7">
    <name type="scientific">Absicoccus porci</name>
    <dbReference type="NCBI Taxonomy" id="2486576"/>
    <lineage>
        <taxon>Bacteria</taxon>
        <taxon>Bacillati</taxon>
        <taxon>Bacillota</taxon>
        <taxon>Erysipelotrichia</taxon>
        <taxon>Erysipelotrichales</taxon>
        <taxon>Erysipelotrichaceae</taxon>
        <taxon>Absicoccus</taxon>
    </lineage>
</organism>
<protein>
    <submittedName>
        <fullName evidence="6">DEAD/DEAH box helicase</fullName>
    </submittedName>
</protein>
<dbReference type="GO" id="GO:0043138">
    <property type="term" value="F:3'-5' DNA helicase activity"/>
    <property type="evidence" value="ECO:0007669"/>
    <property type="project" value="TreeGrafter"/>
</dbReference>
<evidence type="ECO:0000256" key="2">
    <source>
        <dbReference type="ARBA" id="ARBA00022840"/>
    </source>
</evidence>
<dbReference type="RefSeq" id="WP_128520442.1">
    <property type="nucleotide sequence ID" value="NZ_JALFCT010000010.1"/>
</dbReference>
<keyword evidence="2" id="KW-0067">ATP-binding</keyword>
<dbReference type="InterPro" id="IPR027417">
    <property type="entry name" value="P-loop_NTPase"/>
</dbReference>
<dbReference type="SUPFAM" id="SSF52540">
    <property type="entry name" value="P-loop containing nucleoside triphosphate hydrolases"/>
    <property type="match status" value="1"/>
</dbReference>
<dbReference type="PANTHER" id="PTHR30580">
    <property type="entry name" value="PRIMOSOMAL PROTEIN N"/>
    <property type="match status" value="1"/>
</dbReference>
<feature type="domain" description="Helicase ATP-binding" evidence="4">
    <location>
        <begin position="70"/>
        <end position="219"/>
    </location>
</feature>
<dbReference type="PANTHER" id="PTHR30580:SF1">
    <property type="entry name" value="COMF OPERON PROTEIN 1"/>
    <property type="match status" value="1"/>
</dbReference>
<dbReference type="InterPro" id="IPR011545">
    <property type="entry name" value="DEAD/DEAH_box_helicase_dom"/>
</dbReference>
<proteinExistence type="predicted"/>
<dbReference type="Pfam" id="PF00270">
    <property type="entry name" value="DEAD"/>
    <property type="match status" value="1"/>
</dbReference>
<dbReference type="GO" id="GO:0003677">
    <property type="term" value="F:DNA binding"/>
    <property type="evidence" value="ECO:0007669"/>
    <property type="project" value="UniProtKB-KW"/>
</dbReference>
<reference evidence="6 7" key="1">
    <citation type="submission" date="2018-11" db="EMBL/GenBank/DDBJ databases">
        <title>Clostridium sp. nov., a member of the family Erysipelotrichaceae isolated from pig faeces.</title>
        <authorList>
            <person name="Chang Y.-H."/>
        </authorList>
    </citation>
    <scope>NUCLEOTIDE SEQUENCE [LARGE SCALE GENOMIC DNA]</scope>
    <source>
        <strain evidence="6 7">YH-panp20</strain>
    </source>
</reference>
<keyword evidence="1" id="KW-0547">Nucleotide-binding</keyword>
<dbReference type="OrthoDB" id="2077914at2"/>
<dbReference type="Pfam" id="PF00271">
    <property type="entry name" value="Helicase_C"/>
    <property type="match status" value="1"/>
</dbReference>
<evidence type="ECO:0000313" key="6">
    <source>
        <dbReference type="EMBL" id="RNM30532.1"/>
    </source>
</evidence>
<keyword evidence="6" id="KW-0378">Hydrolase</keyword>
<evidence type="ECO:0000313" key="7">
    <source>
        <dbReference type="Proteomes" id="UP000276568"/>
    </source>
</evidence>
<gene>
    <name evidence="6" type="ORF">EDX97_07045</name>
</gene>
<dbReference type="EMBL" id="RJQC01000002">
    <property type="protein sequence ID" value="RNM30532.1"/>
    <property type="molecule type" value="Genomic_DNA"/>
</dbReference>
<keyword evidence="6" id="KW-0347">Helicase</keyword>
<feature type="domain" description="Helicase C-terminal" evidence="5">
    <location>
        <begin position="244"/>
        <end position="388"/>
    </location>
</feature>
<comment type="caution">
    <text evidence="6">The sequence shown here is derived from an EMBL/GenBank/DDBJ whole genome shotgun (WGS) entry which is preliminary data.</text>
</comment>
<dbReference type="SMART" id="SM00487">
    <property type="entry name" value="DEXDc"/>
    <property type="match status" value="1"/>
</dbReference>
<dbReference type="GO" id="GO:0006302">
    <property type="term" value="P:double-strand break repair"/>
    <property type="evidence" value="ECO:0007669"/>
    <property type="project" value="TreeGrafter"/>
</dbReference>
<keyword evidence="7" id="KW-1185">Reference proteome</keyword>
<dbReference type="PROSITE" id="PS51192">
    <property type="entry name" value="HELICASE_ATP_BIND_1"/>
    <property type="match status" value="1"/>
</dbReference>
<accession>A0A3N0I2H9</accession>
<sequence length="388" mass="44216">MKCYRCQNTDPKYFILDHGVYYCRKCIGFSRVEADTPLTPVVLRTFRYTGAYHLKYELTPSQKEASSQALAYLCAGKDVFIYAATGAGKTEITFASIRYYLSCGKKVGFAISRRQVVLEIRDRLQEAFSDLHVIAVCQGYTTVTDGDIIVCTMHQLYRYYQAFDLLIMDEVDAFPYVGNSVLEAIADGACKGQKLLLSATPDEKSLKQMAAHKMERITLFERPHKHPLIIPDVIERPIWIQWILVVYYCLKWQPKQILLFVPTKQIAFFFYLILSHILSCSYVHSSKEDKDEIIQAFREGKFQVLICTTLLERGITVPSVQVIVYRADHIVFTSASLIQIFGRVGRSFQDPTGKGLCLCRSSTKSIKTCIVQLFQMNQSVQSAKDQSN</sequence>
<dbReference type="Gene3D" id="3.40.50.300">
    <property type="entry name" value="P-loop containing nucleotide triphosphate hydrolases"/>
    <property type="match status" value="2"/>
</dbReference>
<dbReference type="AlphaFoldDB" id="A0A3N0I2H9"/>
<dbReference type="PROSITE" id="PS51194">
    <property type="entry name" value="HELICASE_CTER"/>
    <property type="match status" value="1"/>
</dbReference>
<dbReference type="GO" id="GO:0006270">
    <property type="term" value="P:DNA replication initiation"/>
    <property type="evidence" value="ECO:0007669"/>
    <property type="project" value="TreeGrafter"/>
</dbReference>
<name>A0A3N0I2H9_9FIRM</name>
<keyword evidence="3" id="KW-0238">DNA-binding</keyword>
<dbReference type="InterPro" id="IPR001650">
    <property type="entry name" value="Helicase_C-like"/>
</dbReference>
<evidence type="ECO:0000256" key="1">
    <source>
        <dbReference type="ARBA" id="ARBA00022741"/>
    </source>
</evidence>